<evidence type="ECO:0000313" key="3">
    <source>
        <dbReference type="EMBL" id="CAB4600785.1"/>
    </source>
</evidence>
<sequence length="257" mass="28626">MMKWALVTGTTVGIGASFCDLLAKNGYNIVSVSRDRKKMEENAVELRAKYGVEVEVLVADLSGIEAIRQVESRCLMTSKPIEVLVNNAAFGINDSFDISPIAVQEDMVQVMITAPMILTHAVLNGMKQRKKGYIINVSSVASVMVGSTYCAAKSWLSIFSESLSRDLLKYGINVHASCVGFTRTEFHQRMGQDVSWVPNMFWLDSDRVANDAWKAVQKGIPYQIPAAQYKLLIAIHHYAPRFLVRIYAKIALKFLGR</sequence>
<organism evidence="3">
    <name type="scientific">freshwater metagenome</name>
    <dbReference type="NCBI Taxonomy" id="449393"/>
    <lineage>
        <taxon>unclassified sequences</taxon>
        <taxon>metagenomes</taxon>
        <taxon>ecological metagenomes</taxon>
    </lineage>
</organism>
<dbReference type="InterPro" id="IPR002347">
    <property type="entry name" value="SDR_fam"/>
</dbReference>
<dbReference type="PRINTS" id="PR00081">
    <property type="entry name" value="GDHRDH"/>
</dbReference>
<gene>
    <name evidence="3" type="ORF">UFOPK1826_00646</name>
</gene>
<dbReference type="Gene3D" id="3.40.50.720">
    <property type="entry name" value="NAD(P)-binding Rossmann-like Domain"/>
    <property type="match status" value="1"/>
</dbReference>
<evidence type="ECO:0000256" key="1">
    <source>
        <dbReference type="ARBA" id="ARBA00006484"/>
    </source>
</evidence>
<dbReference type="InterPro" id="IPR036291">
    <property type="entry name" value="NAD(P)-bd_dom_sf"/>
</dbReference>
<dbReference type="PANTHER" id="PTHR43899:SF13">
    <property type="entry name" value="RH59310P"/>
    <property type="match status" value="1"/>
</dbReference>
<comment type="similarity">
    <text evidence="1">Belongs to the short-chain dehydrogenases/reductases (SDR) family.</text>
</comment>
<dbReference type="InterPro" id="IPR051019">
    <property type="entry name" value="VLCFA-Steroid_DH"/>
</dbReference>
<dbReference type="EMBL" id="CAEZUN010000064">
    <property type="protein sequence ID" value="CAB4600785.1"/>
    <property type="molecule type" value="Genomic_DNA"/>
</dbReference>
<evidence type="ECO:0000256" key="2">
    <source>
        <dbReference type="ARBA" id="ARBA00023002"/>
    </source>
</evidence>
<dbReference type="Pfam" id="PF00106">
    <property type="entry name" value="adh_short"/>
    <property type="match status" value="1"/>
</dbReference>
<accession>A0A6J6GPK5</accession>
<dbReference type="GO" id="GO:0016491">
    <property type="term" value="F:oxidoreductase activity"/>
    <property type="evidence" value="ECO:0007669"/>
    <property type="project" value="UniProtKB-KW"/>
</dbReference>
<dbReference type="SUPFAM" id="SSF51735">
    <property type="entry name" value="NAD(P)-binding Rossmann-fold domains"/>
    <property type="match status" value="1"/>
</dbReference>
<proteinExistence type="inferred from homology"/>
<name>A0A6J6GPK5_9ZZZZ</name>
<dbReference type="AlphaFoldDB" id="A0A6J6GPK5"/>
<protein>
    <submittedName>
        <fullName evidence="3">Unannotated protein</fullName>
    </submittedName>
</protein>
<reference evidence="3" key="1">
    <citation type="submission" date="2020-05" db="EMBL/GenBank/DDBJ databases">
        <authorList>
            <person name="Chiriac C."/>
            <person name="Salcher M."/>
            <person name="Ghai R."/>
            <person name="Kavagutti S V."/>
        </authorList>
    </citation>
    <scope>NUCLEOTIDE SEQUENCE</scope>
</reference>
<dbReference type="PIRSF" id="PIRSF000126">
    <property type="entry name" value="11-beta-HSD1"/>
    <property type="match status" value="1"/>
</dbReference>
<keyword evidence="2" id="KW-0560">Oxidoreductase</keyword>
<dbReference type="CDD" id="cd05233">
    <property type="entry name" value="SDR_c"/>
    <property type="match status" value="1"/>
</dbReference>
<dbReference type="PRINTS" id="PR00080">
    <property type="entry name" value="SDRFAMILY"/>
</dbReference>
<dbReference type="PANTHER" id="PTHR43899">
    <property type="entry name" value="RH59310P"/>
    <property type="match status" value="1"/>
</dbReference>